<dbReference type="OrthoDB" id="3189478at2"/>
<dbReference type="KEGG" id="gob:Gobs_3485"/>
<dbReference type="RefSeq" id="WP_012949509.1">
    <property type="nucleotide sequence ID" value="NC_013757.1"/>
</dbReference>
<dbReference type="eggNOG" id="ENOG50339U9">
    <property type="taxonomic scope" value="Bacteria"/>
</dbReference>
<dbReference type="Pfam" id="PF09509">
    <property type="entry name" value="Hypoth_Ymh"/>
    <property type="match status" value="1"/>
</dbReference>
<reference evidence="3" key="2">
    <citation type="submission" date="2010-01" db="EMBL/GenBank/DDBJ databases">
        <title>The complete genome of Geodermatophilus obscurus DSM 43160.</title>
        <authorList>
            <consortium name="US DOE Joint Genome Institute (JGI-PGF)"/>
            <person name="Lucas S."/>
            <person name="Copeland A."/>
            <person name="Lapidus A."/>
            <person name="Glavina del Rio T."/>
            <person name="Dalin E."/>
            <person name="Tice H."/>
            <person name="Bruce D."/>
            <person name="Goodwin L."/>
            <person name="Pitluck S."/>
            <person name="Kyrpides N."/>
            <person name="Mavromatis K."/>
            <person name="Ivanova N."/>
            <person name="Munk A.C."/>
            <person name="Brettin T."/>
            <person name="Detter J.C."/>
            <person name="Han C."/>
            <person name="Larimer F."/>
            <person name="Land M."/>
            <person name="Hauser L."/>
            <person name="Markowitz V."/>
            <person name="Cheng J.-F."/>
            <person name="Hugenholtz P."/>
            <person name="Woyke T."/>
            <person name="Wu D."/>
            <person name="Jando M."/>
            <person name="Schneider S."/>
            <person name="Klenk H.-P."/>
            <person name="Eisen J.A."/>
        </authorList>
    </citation>
    <scope>NUCLEOTIDE SEQUENCE [LARGE SCALE GENOMIC DNA]</scope>
    <source>
        <strain evidence="3">ATCC 25078 / DSM 43160 / JCM 3152 / KCC A-0152 / KCTC 9177 / NBRC 13315 / NRRL B-3577 / G-20</strain>
    </source>
</reference>
<evidence type="ECO:0000259" key="1">
    <source>
        <dbReference type="Pfam" id="PF09509"/>
    </source>
</evidence>
<reference evidence="2 3" key="1">
    <citation type="journal article" date="2010" name="Stand. Genomic Sci.">
        <title>Complete genome sequence of Geodermatophilus obscurus type strain (G-20).</title>
        <authorList>
            <person name="Ivanova N."/>
            <person name="Sikorski J."/>
            <person name="Jando M."/>
            <person name="Munk C."/>
            <person name="Lapidus A."/>
            <person name="Glavina Del Rio T."/>
            <person name="Copeland A."/>
            <person name="Tice H."/>
            <person name="Cheng J.-F."/>
            <person name="Lucas S."/>
            <person name="Chen F."/>
            <person name="Nolan M."/>
            <person name="Bruce D."/>
            <person name="Goodwin L."/>
            <person name="Pitluck S."/>
            <person name="Mavromatis K."/>
            <person name="Mikhailova N."/>
            <person name="Pati A."/>
            <person name="Chen A."/>
            <person name="Palaniappan K."/>
            <person name="Land M."/>
            <person name="Hauser L."/>
            <person name="Chang Y.-J."/>
            <person name="Jeffries C.D."/>
            <person name="Meincke L."/>
            <person name="Brettin T."/>
            <person name="Detter J.C."/>
            <person name="Detter J.C."/>
            <person name="Rohde M."/>
            <person name="Goeker M."/>
            <person name="Bristow J."/>
            <person name="Eisen J.A."/>
            <person name="Markowitz V."/>
            <person name="Hugenholtz P."/>
            <person name="Kyrpides N.C."/>
            <person name="Klenk H.-P."/>
        </authorList>
    </citation>
    <scope>NUCLEOTIDE SEQUENCE [LARGE SCALE GENOMIC DNA]</scope>
    <source>
        <strain evidence="3">ATCC 25078 / DSM 43160 / JCM 3152 / KCC A-0152 / KCTC 9177 / NBRC 13315 / NRRL B-3577 / G-20</strain>
    </source>
</reference>
<accession>D2SBH3</accession>
<name>D2SBH3_GEOOG</name>
<feature type="domain" description="Conserved hypothetical protein CHP02391" evidence="1">
    <location>
        <begin position="101"/>
        <end position="216"/>
    </location>
</feature>
<sequence length="229" mass="25142">MIRYQTPVKILRSDGEDETTTTEAKAFIGDQMYFPITTDVEEGDLVEYQLPNGKIRTVQLTKVAHNQSPFGGSRNLDHIAADFSVAVAPRPVTQAQVELPGLHPALPKDVIDLYAAGTYRQAVLEAFQAVETRVQTLTGRQDSGTPLMGAVFSAPLLDISRVQGRSAQDEQEGFKFLFMGSMLGIRNPRGHGSAVQDSPDEALEYLALASLLMRRLDLAEKRQQSPETP</sequence>
<evidence type="ECO:0000313" key="3">
    <source>
        <dbReference type="Proteomes" id="UP000001382"/>
    </source>
</evidence>
<organism evidence="2 3">
    <name type="scientific">Geodermatophilus obscurus (strain ATCC 25078 / DSM 43160 / JCM 3152 / CCUG 61914 / KCC A-0152 / KCTC 9177 / NBRC 13315 / NRRL B-3577 / G-20)</name>
    <dbReference type="NCBI Taxonomy" id="526225"/>
    <lineage>
        <taxon>Bacteria</taxon>
        <taxon>Bacillati</taxon>
        <taxon>Actinomycetota</taxon>
        <taxon>Actinomycetes</taxon>
        <taxon>Geodermatophilales</taxon>
        <taxon>Geodermatophilaceae</taxon>
        <taxon>Geodermatophilus</taxon>
    </lineage>
</organism>
<dbReference type="NCBIfam" id="TIGR02391">
    <property type="entry name" value="hypoth_ymh"/>
    <property type="match status" value="1"/>
</dbReference>
<dbReference type="InterPro" id="IPR012654">
    <property type="entry name" value="CHP02391"/>
</dbReference>
<dbReference type="Proteomes" id="UP000001382">
    <property type="component" value="Chromosome"/>
</dbReference>
<evidence type="ECO:0000313" key="2">
    <source>
        <dbReference type="EMBL" id="ADB76080.1"/>
    </source>
</evidence>
<protein>
    <recommendedName>
        <fullName evidence="1">Conserved hypothetical protein CHP02391 domain-containing protein</fullName>
    </recommendedName>
</protein>
<dbReference type="AlphaFoldDB" id="D2SBH3"/>
<dbReference type="EMBL" id="CP001867">
    <property type="protein sequence ID" value="ADB76080.1"/>
    <property type="molecule type" value="Genomic_DNA"/>
</dbReference>
<keyword evidence="3" id="KW-1185">Reference proteome</keyword>
<gene>
    <name evidence="2" type="ordered locus">Gobs_3485</name>
</gene>
<proteinExistence type="predicted"/>
<dbReference type="HOGENOM" id="CLU_1208363_0_0_11"/>